<keyword evidence="4" id="KW-0479">Metal-binding</keyword>
<gene>
    <name evidence="12" type="ORF">LAMO00422_LOCUS2412</name>
</gene>
<dbReference type="UniPathway" id="UPA00109">
    <property type="reaction ID" value="UER00182"/>
</dbReference>
<organism evidence="12">
    <name type="scientific">Amorphochlora amoebiformis</name>
    <dbReference type="NCBI Taxonomy" id="1561963"/>
    <lineage>
        <taxon>Eukaryota</taxon>
        <taxon>Sar</taxon>
        <taxon>Rhizaria</taxon>
        <taxon>Cercozoa</taxon>
        <taxon>Chlorarachniophyceae</taxon>
        <taxon>Amorphochlora</taxon>
    </lineage>
</organism>
<dbReference type="InterPro" id="IPR022953">
    <property type="entry name" value="ATP_PFK"/>
</dbReference>
<dbReference type="AlphaFoldDB" id="A0A7S0CVN0"/>
<protein>
    <recommendedName>
        <fullName evidence="11">Phosphofructokinase domain-containing protein</fullName>
    </recommendedName>
</protein>
<evidence type="ECO:0000256" key="8">
    <source>
        <dbReference type="ARBA" id="ARBA00022842"/>
    </source>
</evidence>
<name>A0A7S0CVN0_9EUKA</name>
<evidence type="ECO:0000256" key="6">
    <source>
        <dbReference type="ARBA" id="ARBA00022777"/>
    </source>
</evidence>
<keyword evidence="9" id="KW-0324">Glycolysis</keyword>
<reference evidence="12" key="1">
    <citation type="submission" date="2021-01" db="EMBL/GenBank/DDBJ databases">
        <authorList>
            <person name="Corre E."/>
            <person name="Pelletier E."/>
            <person name="Niang G."/>
            <person name="Scheremetjew M."/>
            <person name="Finn R."/>
            <person name="Kale V."/>
            <person name="Holt S."/>
            <person name="Cochrane G."/>
            <person name="Meng A."/>
            <person name="Brown T."/>
            <person name="Cohen L."/>
        </authorList>
    </citation>
    <scope>NUCLEOTIDE SEQUENCE</scope>
    <source>
        <strain evidence="12">CCMP2058</strain>
    </source>
</reference>
<dbReference type="PIRSF" id="PIRSF000534">
    <property type="entry name" value="PPi_PFK_TP0108"/>
    <property type="match status" value="1"/>
</dbReference>
<proteinExistence type="predicted"/>
<keyword evidence="3" id="KW-0808">Transferase</keyword>
<evidence type="ECO:0000256" key="2">
    <source>
        <dbReference type="ARBA" id="ARBA00002659"/>
    </source>
</evidence>
<evidence type="ECO:0000256" key="10">
    <source>
        <dbReference type="ARBA" id="ARBA00048070"/>
    </source>
</evidence>
<evidence type="ECO:0000256" key="3">
    <source>
        <dbReference type="ARBA" id="ARBA00022679"/>
    </source>
</evidence>
<keyword evidence="5" id="KW-0547">Nucleotide-binding</keyword>
<dbReference type="InterPro" id="IPR050929">
    <property type="entry name" value="PFKA"/>
</dbReference>
<dbReference type="FunFam" id="3.40.50.450:FF:000002">
    <property type="entry name" value="ATP-dependent 6-phosphofructokinase"/>
    <property type="match status" value="1"/>
</dbReference>
<dbReference type="InterPro" id="IPR035966">
    <property type="entry name" value="PKF_sf"/>
</dbReference>
<keyword evidence="6" id="KW-0418">Kinase</keyword>
<comment type="function">
    <text evidence="2">Catalyzes the phosphorylation of D-fructose 6-phosphate to fructose 1,6-bisphosphate by ATP, the first committing step of glycolysis.</text>
</comment>
<dbReference type="Pfam" id="PF00365">
    <property type="entry name" value="PFK"/>
    <property type="match status" value="1"/>
</dbReference>
<dbReference type="EMBL" id="HBEM01003435">
    <property type="protein sequence ID" value="CAD8433053.1"/>
    <property type="molecule type" value="Transcribed_RNA"/>
</dbReference>
<evidence type="ECO:0000256" key="5">
    <source>
        <dbReference type="ARBA" id="ARBA00022741"/>
    </source>
</evidence>
<dbReference type="GO" id="GO:0006002">
    <property type="term" value="P:fructose 6-phosphate metabolic process"/>
    <property type="evidence" value="ECO:0007669"/>
    <property type="project" value="InterPro"/>
</dbReference>
<sequence length="397" mass="43393">MYSYHRLARISTGVTRTPYGFVALVPARISTSTQKKTKAAIVTCGGLCPGLNTVIQGIVRTLQFTYGVEEIYGIPLGYSGIYSREWHKLTASDVRDIHRNGGSCLGSSRGGWDLERIMDSLQSKGINQLYVIGGDGTHRGAQKLHEEARARGMNMIVAGVPKTIDNDIPFLDHSFGFRTSVGEAIRAIESAYTEANGAPNCIGLVKVMGRQAGFIAMQASIASRCVNCCLIPEMNIDKDKFLLYLKDRLEKKHNAVIVVAEGAGSTLCSAKDSLGFDKSGNPILPDVGIWLKGEISKFMKKEGFEYNLKYIDPTYMIRSVPASADDQLLCTLLANHAVHGAMNGFSGFTVGQLNHKFVLVPISEVTKKSRKVNTKSRMFCRLLLNTGQPDFTPDGKQ</sequence>
<dbReference type="Gene3D" id="3.40.50.450">
    <property type="match status" value="1"/>
</dbReference>
<accession>A0A7S0CVN0</accession>
<dbReference type="GO" id="GO:0005737">
    <property type="term" value="C:cytoplasm"/>
    <property type="evidence" value="ECO:0007669"/>
    <property type="project" value="UniProtKB-ARBA"/>
</dbReference>
<dbReference type="InterPro" id="IPR012004">
    <property type="entry name" value="PyroP-dep_PFK_TP0108"/>
</dbReference>
<dbReference type="GO" id="GO:0046872">
    <property type="term" value="F:metal ion binding"/>
    <property type="evidence" value="ECO:0007669"/>
    <property type="project" value="UniProtKB-KW"/>
</dbReference>
<comment type="catalytic activity">
    <reaction evidence="10">
        <text>beta-D-fructose 6-phosphate + ATP = beta-D-fructose 1,6-bisphosphate + ADP + H(+)</text>
        <dbReference type="Rhea" id="RHEA:16109"/>
        <dbReference type="ChEBI" id="CHEBI:15378"/>
        <dbReference type="ChEBI" id="CHEBI:30616"/>
        <dbReference type="ChEBI" id="CHEBI:32966"/>
        <dbReference type="ChEBI" id="CHEBI:57634"/>
        <dbReference type="ChEBI" id="CHEBI:456216"/>
        <dbReference type="EC" id="2.7.1.11"/>
    </reaction>
</comment>
<dbReference type="NCBIfam" id="NF005301">
    <property type="entry name" value="PRK06830.1"/>
    <property type="match status" value="1"/>
</dbReference>
<dbReference type="GO" id="GO:0005524">
    <property type="term" value="F:ATP binding"/>
    <property type="evidence" value="ECO:0007669"/>
    <property type="project" value="UniProtKB-KW"/>
</dbReference>
<feature type="domain" description="Phosphofructokinase" evidence="11">
    <location>
        <begin position="39"/>
        <end position="339"/>
    </location>
</feature>
<evidence type="ECO:0000256" key="7">
    <source>
        <dbReference type="ARBA" id="ARBA00022840"/>
    </source>
</evidence>
<dbReference type="InterPro" id="IPR000023">
    <property type="entry name" value="Phosphofructokinase_dom"/>
</dbReference>
<dbReference type="PRINTS" id="PR00476">
    <property type="entry name" value="PHFRCTKINASE"/>
</dbReference>
<evidence type="ECO:0000313" key="12">
    <source>
        <dbReference type="EMBL" id="CAD8433053.1"/>
    </source>
</evidence>
<evidence type="ECO:0000256" key="1">
    <source>
        <dbReference type="ARBA" id="ARBA00001946"/>
    </source>
</evidence>
<keyword evidence="7" id="KW-0067">ATP-binding</keyword>
<evidence type="ECO:0000256" key="4">
    <source>
        <dbReference type="ARBA" id="ARBA00022723"/>
    </source>
</evidence>
<evidence type="ECO:0000256" key="9">
    <source>
        <dbReference type="ARBA" id="ARBA00023152"/>
    </source>
</evidence>
<evidence type="ECO:0000259" key="11">
    <source>
        <dbReference type="Pfam" id="PF00365"/>
    </source>
</evidence>
<dbReference type="GO" id="GO:0003872">
    <property type="term" value="F:6-phosphofructokinase activity"/>
    <property type="evidence" value="ECO:0007669"/>
    <property type="project" value="UniProtKB-EC"/>
</dbReference>
<keyword evidence="8" id="KW-0460">Magnesium</keyword>
<comment type="cofactor">
    <cofactor evidence="1">
        <name>Mg(2+)</name>
        <dbReference type="ChEBI" id="CHEBI:18420"/>
    </cofactor>
</comment>
<dbReference type="SUPFAM" id="SSF53784">
    <property type="entry name" value="Phosphofructokinase"/>
    <property type="match status" value="1"/>
</dbReference>
<dbReference type="PANTHER" id="PTHR45770">
    <property type="entry name" value="ATP-DEPENDENT 6-PHOSPHOFRUCTOKINASE 1"/>
    <property type="match status" value="1"/>
</dbReference>